<keyword evidence="4" id="KW-0496">Mitochondrion</keyword>
<dbReference type="Pfam" id="PF10502">
    <property type="entry name" value="Peptidase_S26"/>
    <property type="match status" value="2"/>
</dbReference>
<dbReference type="InParanoid" id="Q4UIG5"/>
<dbReference type="KEGG" id="tan:TA16115"/>
<dbReference type="CDD" id="cd06530">
    <property type="entry name" value="S26_SPase_I"/>
    <property type="match status" value="1"/>
</dbReference>
<dbReference type="GO" id="GO:0042720">
    <property type="term" value="C:mitochondrial inner membrane peptidase complex"/>
    <property type="evidence" value="ECO:0007669"/>
    <property type="project" value="TreeGrafter"/>
</dbReference>
<comment type="similarity">
    <text evidence="6">Belongs to the peptidase S26 family. IMP1 subfamily.</text>
</comment>
<dbReference type="SUPFAM" id="SSF51306">
    <property type="entry name" value="LexA/Signal peptidase"/>
    <property type="match status" value="1"/>
</dbReference>
<reference evidence="9 12" key="1">
    <citation type="journal article" date="2005" name="Science">
        <title>Genome of the host-cell transforming parasite Theileria annulata compared with T. parva.</title>
        <authorList>
            <person name="Pain A."/>
            <person name="Renauld H."/>
            <person name="Berriman M."/>
            <person name="Murphy L."/>
            <person name="Yeats C.A."/>
            <person name="Weir W."/>
            <person name="Kerhornou A."/>
            <person name="Aslett M."/>
            <person name="Bishop R."/>
            <person name="Bouchier C."/>
            <person name="Cochet M."/>
            <person name="Coulson R.M.R."/>
            <person name="Cronin A."/>
            <person name="de Villiers E.P."/>
            <person name="Fraser A."/>
            <person name="Fosker N."/>
            <person name="Gardner M."/>
            <person name="Goble A."/>
            <person name="Griffiths-Jones S."/>
            <person name="Harris D.E."/>
            <person name="Katzer F."/>
            <person name="Larke N."/>
            <person name="Lord A."/>
            <person name="Maser P."/>
            <person name="McKellar S."/>
            <person name="Mooney P."/>
            <person name="Morton F."/>
            <person name="Nene V."/>
            <person name="O'Neil S."/>
            <person name="Price C."/>
            <person name="Quail M.A."/>
            <person name="Rabbinowitsch E."/>
            <person name="Rawlings N.D."/>
            <person name="Rutter S."/>
            <person name="Saunders D."/>
            <person name="Seeger K."/>
            <person name="Shah T."/>
            <person name="Squares R."/>
            <person name="Squares S."/>
            <person name="Tivey A."/>
            <person name="Walker A.R."/>
            <person name="Woodward J."/>
            <person name="Dobbelaere D.A.E."/>
            <person name="Langsley G."/>
            <person name="Rajandream M.A."/>
            <person name="McKeever D."/>
            <person name="Shiels B."/>
            <person name="Tait A."/>
            <person name="Barrell B.G."/>
            <person name="Hall N."/>
        </authorList>
    </citation>
    <scope>NUCLEOTIDE SEQUENCE [LARGE SCALE GENOMIC DNA]</scope>
    <source>
        <strain evidence="12">Ankara</strain>
        <strain evidence="9">Ankara isolate clone C9</strain>
    </source>
</reference>
<gene>
    <name evidence="9" type="ORF">TA16115</name>
    <name evidence="10" type="ORF">TAT_000096700</name>
    <name evidence="11" type="ORF">TAV_000096100</name>
</gene>
<evidence type="ECO:0000259" key="8">
    <source>
        <dbReference type="Pfam" id="PF10502"/>
    </source>
</evidence>
<comment type="subcellular location">
    <subcellularLocation>
        <location evidence="1">Mitochondrion inner membrane</location>
    </subcellularLocation>
</comment>
<protein>
    <submittedName>
        <fullName evidence="9">Mitochondrial membrane protease, subunit 2, putative</fullName>
    </submittedName>
</protein>
<dbReference type="EMBL" id="UIVT01000001">
    <property type="protein sequence ID" value="SVP89115.1"/>
    <property type="molecule type" value="Genomic_DNA"/>
</dbReference>
<keyword evidence="9" id="KW-0645">Protease</keyword>
<keyword evidence="2" id="KW-0999">Mitochondrion inner membrane</keyword>
<dbReference type="InterPro" id="IPR052064">
    <property type="entry name" value="Mito_IMP1_subunit"/>
</dbReference>
<dbReference type="EMBL" id="UIVS01000001">
    <property type="protein sequence ID" value="SVP90256.1"/>
    <property type="molecule type" value="Genomic_DNA"/>
</dbReference>
<keyword evidence="3" id="KW-0378">Hydrolase</keyword>
<feature type="domain" description="Peptidase S26" evidence="8">
    <location>
        <begin position="11"/>
        <end position="100"/>
    </location>
</feature>
<evidence type="ECO:0000256" key="4">
    <source>
        <dbReference type="ARBA" id="ARBA00023128"/>
    </source>
</evidence>
<dbReference type="GeneID" id="3864133"/>
<dbReference type="GO" id="GO:0006627">
    <property type="term" value="P:protein processing involved in protein targeting to mitochondrion"/>
    <property type="evidence" value="ECO:0007669"/>
    <property type="project" value="TreeGrafter"/>
</dbReference>
<dbReference type="VEuPathDB" id="PiroplasmaDB:TA16115"/>
<reference evidence="10" key="2">
    <citation type="submission" date="2018-07" db="EMBL/GenBank/DDBJ databases">
        <authorList>
            <person name="Quirk P.G."/>
            <person name="Krulwich T.A."/>
        </authorList>
    </citation>
    <scope>NUCLEOTIDE SEQUENCE</scope>
    <source>
        <strain evidence="10">Anand</strain>
    </source>
</reference>
<dbReference type="AlphaFoldDB" id="Q4UIG5"/>
<evidence type="ECO:0000256" key="2">
    <source>
        <dbReference type="ARBA" id="ARBA00022792"/>
    </source>
</evidence>
<dbReference type="PANTHER" id="PTHR12383:SF16">
    <property type="entry name" value="MITOCHONDRIAL INNER MEMBRANE PROTEASE SUBUNIT 1"/>
    <property type="match status" value="1"/>
</dbReference>
<dbReference type="Gene3D" id="2.10.109.10">
    <property type="entry name" value="Umud Fragment, subunit A"/>
    <property type="match status" value="1"/>
</dbReference>
<evidence type="ECO:0000256" key="3">
    <source>
        <dbReference type="ARBA" id="ARBA00022801"/>
    </source>
</evidence>
<accession>Q4UIG5</accession>
<dbReference type="OMA" id="LCKGPSM"/>
<evidence type="ECO:0000256" key="5">
    <source>
        <dbReference type="ARBA" id="ARBA00023136"/>
    </source>
</evidence>
<keyword evidence="5" id="KW-0472">Membrane</keyword>
<evidence type="ECO:0000313" key="12">
    <source>
        <dbReference type="Proteomes" id="UP000001950"/>
    </source>
</evidence>
<organism evidence="9 12">
    <name type="scientific">Theileria annulata</name>
    <dbReference type="NCBI Taxonomy" id="5874"/>
    <lineage>
        <taxon>Eukaryota</taxon>
        <taxon>Sar</taxon>
        <taxon>Alveolata</taxon>
        <taxon>Apicomplexa</taxon>
        <taxon>Aconoidasida</taxon>
        <taxon>Piroplasmida</taxon>
        <taxon>Theileriidae</taxon>
        <taxon>Theileria</taxon>
    </lineage>
</organism>
<dbReference type="GO" id="GO:0004252">
    <property type="term" value="F:serine-type endopeptidase activity"/>
    <property type="evidence" value="ECO:0007669"/>
    <property type="project" value="InterPro"/>
</dbReference>
<name>Q4UIG5_THEAN</name>
<dbReference type="eggNOG" id="KOG0171">
    <property type="taxonomic scope" value="Eukaryota"/>
</dbReference>
<sequence>MFFGKFKRIKSFSKSLVYTIGTFHILTYYLVDATLTKGPSMSPEISDSGTLVLYMRPYLISKLREGQELYRKNDVVISTSPLNPNKRICKRIVGVPYETIHNITIPQGHFWLQGDNRENSLDSRHYGAISSGLFQGIVFLIASKENGVKLI</sequence>
<evidence type="ECO:0000313" key="9">
    <source>
        <dbReference type="EMBL" id="CAI73124.1"/>
    </source>
</evidence>
<dbReference type="PANTHER" id="PTHR12383">
    <property type="entry name" value="PROTEASE FAMILY S26 MITOCHONDRIAL INNER MEMBRANE PROTEASE-RELATED"/>
    <property type="match status" value="1"/>
</dbReference>
<evidence type="ECO:0000313" key="10">
    <source>
        <dbReference type="EMBL" id="SVP89115.1"/>
    </source>
</evidence>
<dbReference type="InterPro" id="IPR036286">
    <property type="entry name" value="LexA/Signal_pep-like_sf"/>
</dbReference>
<dbReference type="GO" id="GO:0006465">
    <property type="term" value="P:signal peptide processing"/>
    <property type="evidence" value="ECO:0007669"/>
    <property type="project" value="InterPro"/>
</dbReference>
<dbReference type="InterPro" id="IPR019533">
    <property type="entry name" value="Peptidase_S26"/>
</dbReference>
<dbReference type="InterPro" id="IPR000223">
    <property type="entry name" value="Pept_S26A_signal_pept_1"/>
</dbReference>
<dbReference type="STRING" id="5874.Q4UIG5"/>
<proteinExistence type="inferred from homology"/>
<evidence type="ECO:0000256" key="1">
    <source>
        <dbReference type="ARBA" id="ARBA00004273"/>
    </source>
</evidence>
<feature type="domain" description="Peptidase S26" evidence="8">
    <location>
        <begin position="104"/>
        <end position="138"/>
    </location>
</feature>
<evidence type="ECO:0000256" key="6">
    <source>
        <dbReference type="ARBA" id="ARBA00038445"/>
    </source>
</evidence>
<feature type="active site" evidence="7">
    <location>
        <position position="40"/>
    </location>
</feature>
<keyword evidence="12" id="KW-1185">Reference proteome</keyword>
<dbReference type="OrthoDB" id="308440at2759"/>
<dbReference type="RefSeq" id="XP_953802.1">
    <property type="nucleotide sequence ID" value="XM_948709.1"/>
</dbReference>
<dbReference type="EMBL" id="CR940347">
    <property type="protein sequence ID" value="CAI73124.1"/>
    <property type="molecule type" value="Genomic_DNA"/>
</dbReference>
<evidence type="ECO:0000313" key="11">
    <source>
        <dbReference type="EMBL" id="SVP90256.1"/>
    </source>
</evidence>
<feature type="active site" evidence="7">
    <location>
        <position position="90"/>
    </location>
</feature>
<dbReference type="PRINTS" id="PR00727">
    <property type="entry name" value="LEADERPTASE"/>
</dbReference>
<dbReference type="Proteomes" id="UP000001950">
    <property type="component" value="Chromosome 1"/>
</dbReference>
<evidence type="ECO:0000256" key="7">
    <source>
        <dbReference type="PIRSR" id="PIRSR600223-1"/>
    </source>
</evidence>